<evidence type="ECO:0000256" key="8">
    <source>
        <dbReference type="ARBA" id="ARBA00022723"/>
    </source>
</evidence>
<dbReference type="PANTHER" id="PTHR43069">
    <property type="entry name" value="FUMARYLACETOACETASE"/>
    <property type="match status" value="1"/>
</dbReference>
<comment type="cofactor">
    <cofactor evidence="2 18">
        <name>Ca(2+)</name>
        <dbReference type="ChEBI" id="CHEBI:29108"/>
    </cofactor>
</comment>
<feature type="domain" description="Fumarylacetoacetase N-terminal" evidence="20">
    <location>
        <begin position="16"/>
        <end position="118"/>
    </location>
</feature>
<dbReference type="InterPro" id="IPR011234">
    <property type="entry name" value="Fumarylacetoacetase-like_C"/>
</dbReference>
<dbReference type="Gene3D" id="2.40.128.180">
    <property type="match status" value="2"/>
</dbReference>
<dbReference type="UniPathway" id="UPA00139">
    <property type="reaction ID" value="UER00341"/>
</dbReference>
<dbReference type="GO" id="GO:0006559">
    <property type="term" value="P:L-phenylalanine catabolic process"/>
    <property type="evidence" value="ECO:0007669"/>
    <property type="project" value="UniProtKB-UniPathway"/>
</dbReference>
<gene>
    <name evidence="21" type="ORF">ALC60_07978</name>
</gene>
<dbReference type="EC" id="3.7.1.2" evidence="6"/>
<keyword evidence="12" id="KW-0828">Tyrosine catabolism</keyword>
<dbReference type="Pfam" id="PF09298">
    <property type="entry name" value="FAA_hydrolase_N"/>
    <property type="match status" value="1"/>
</dbReference>
<feature type="binding site" evidence="18">
    <location>
        <position position="126"/>
    </location>
    <ligand>
        <name>Ca(2+)</name>
        <dbReference type="ChEBI" id="CHEBI:29108"/>
    </ligand>
</feature>
<accession>A0A151WYB9</accession>
<evidence type="ECO:0000256" key="15">
    <source>
        <dbReference type="ARBA" id="ARBA00031740"/>
    </source>
</evidence>
<dbReference type="FunFam" id="2.30.30.230:FF:000001">
    <property type="entry name" value="Fumarylacetoacetase"/>
    <property type="match status" value="1"/>
</dbReference>
<dbReference type="GO" id="GO:0043066">
    <property type="term" value="P:negative regulation of apoptotic process"/>
    <property type="evidence" value="ECO:0007669"/>
    <property type="project" value="InterPro"/>
</dbReference>
<dbReference type="EMBL" id="KQ982650">
    <property type="protein sequence ID" value="KYQ52900.1"/>
    <property type="molecule type" value="Genomic_DNA"/>
</dbReference>
<feature type="binding site" evidence="18">
    <location>
        <position position="199"/>
    </location>
    <ligand>
        <name>Ca(2+)</name>
        <dbReference type="ChEBI" id="CHEBI:29108"/>
    </ligand>
</feature>
<keyword evidence="10 18" id="KW-0106">Calcium</keyword>
<keyword evidence="11 18" id="KW-0460">Magnesium</keyword>
<evidence type="ECO:0000256" key="10">
    <source>
        <dbReference type="ARBA" id="ARBA00022837"/>
    </source>
</evidence>
<dbReference type="InterPro" id="IPR015377">
    <property type="entry name" value="Fumarylacetoacetase_N"/>
</dbReference>
<evidence type="ECO:0000259" key="19">
    <source>
        <dbReference type="Pfam" id="PF01557"/>
    </source>
</evidence>
<dbReference type="PANTHER" id="PTHR43069:SF2">
    <property type="entry name" value="FUMARYLACETOACETASE"/>
    <property type="match status" value="1"/>
</dbReference>
<feature type="binding site" evidence="17">
    <location>
        <position position="350"/>
    </location>
    <ligand>
        <name>substrate</name>
    </ligand>
</feature>
<feature type="binding site" evidence="18">
    <location>
        <position position="254"/>
    </location>
    <ligand>
        <name>Mg(2+)</name>
        <dbReference type="ChEBI" id="CHEBI:18420"/>
    </ligand>
</feature>
<dbReference type="Pfam" id="PF06905">
    <property type="entry name" value="FAIM1"/>
    <property type="match status" value="1"/>
</dbReference>
<evidence type="ECO:0000256" key="3">
    <source>
        <dbReference type="ARBA" id="ARBA00001946"/>
    </source>
</evidence>
<evidence type="ECO:0000256" key="4">
    <source>
        <dbReference type="ARBA" id="ARBA00004782"/>
    </source>
</evidence>
<dbReference type="GO" id="GO:1902000">
    <property type="term" value="P:homogentisate catabolic process"/>
    <property type="evidence" value="ECO:0007669"/>
    <property type="project" value="TreeGrafter"/>
</dbReference>
<evidence type="ECO:0000256" key="14">
    <source>
        <dbReference type="ARBA" id="ARBA00030270"/>
    </source>
</evidence>
<evidence type="ECO:0000313" key="22">
    <source>
        <dbReference type="Proteomes" id="UP000075809"/>
    </source>
</evidence>
<evidence type="ECO:0000256" key="11">
    <source>
        <dbReference type="ARBA" id="ARBA00022842"/>
    </source>
</evidence>
<dbReference type="GO" id="GO:0006572">
    <property type="term" value="P:L-tyrosine catabolic process"/>
    <property type="evidence" value="ECO:0007669"/>
    <property type="project" value="UniProtKB-KW"/>
</dbReference>
<organism evidence="21 22">
    <name type="scientific">Mycetomoellerius zeteki</name>
    <dbReference type="NCBI Taxonomy" id="64791"/>
    <lineage>
        <taxon>Eukaryota</taxon>
        <taxon>Metazoa</taxon>
        <taxon>Ecdysozoa</taxon>
        <taxon>Arthropoda</taxon>
        <taxon>Hexapoda</taxon>
        <taxon>Insecta</taxon>
        <taxon>Pterygota</taxon>
        <taxon>Neoptera</taxon>
        <taxon>Endopterygota</taxon>
        <taxon>Hymenoptera</taxon>
        <taxon>Apocrita</taxon>
        <taxon>Aculeata</taxon>
        <taxon>Formicoidea</taxon>
        <taxon>Formicidae</taxon>
        <taxon>Myrmicinae</taxon>
        <taxon>Mycetomoellerius</taxon>
    </lineage>
</organism>
<keyword evidence="8 18" id="KW-0479">Metal-binding</keyword>
<dbReference type="GO" id="GO:0046872">
    <property type="term" value="F:metal ion binding"/>
    <property type="evidence" value="ECO:0007669"/>
    <property type="project" value="UniProtKB-KW"/>
</dbReference>
<feature type="binding site" evidence="18">
    <location>
        <position position="201"/>
    </location>
    <ligand>
        <name>Ca(2+)</name>
        <dbReference type="ChEBI" id="CHEBI:29108"/>
    </ligand>
</feature>
<dbReference type="GO" id="GO:0004334">
    <property type="term" value="F:fumarylacetoacetase activity"/>
    <property type="evidence" value="ECO:0007669"/>
    <property type="project" value="UniProtKB-EC"/>
</dbReference>
<sequence>MKSFINYSASSDFPIENLPYGIFSTKDKPDKKIGVAIGDRILNLSAISNYFDGPLLQSKQDVFHRDCLNDFMSLGRPAWLEARSKLQELLSDSNHTLQDPEFHSKIFVAQKDAIMHLPAKIGDYTDFYSSLNHATNVGIMFRGKENPLMPNWKYLPVGYHGRASSVVVSGTPIKRPCGQTLPVEGAAPVFGPCRLMDFELEVAFFVGGPSTNLGDTVPASKAYDHIFGMVLMNDWSARDIQKWEYVPLGPFGSKNLGTTISPWVVTMEALEPFKVSNMTQDPEPFPYLQHNESCNFDIKLEVDLKPSSGVVTTICRSNFKHMYWTPQQQLAHHTVTGCNINPGDLMGSGTISGNTSDSYGSMLELCWKGTHTIPLKDGTTRKFLQNGDEIIIRAMHRLLFIKIHIYTFLEVGNNKSLHNLETSANEPTAKWTVPLSDGNHVVEFEHGTATGRRVVKIDGNNIVHRDWMFRLVGDEVFMFNNTKFVIRVDPMPGLKYSYSLWVNGKSYKQFVQSQSKILETWLAKVGNEEYRVVLDKHAHSVWVNGQEVEVENEFMDGGAEILFSVGDLPAAIRSYSSEQKEIGIAYVLYINNVEIQQDALVEES</sequence>
<comment type="pathway">
    <text evidence="4">Amino-acid degradation; L-phenylalanine degradation; acetoacetate and fumarate from L-phenylalanine: step 6/6.</text>
</comment>
<dbReference type="InterPro" id="IPR005959">
    <property type="entry name" value="Fumarylacetoacetase"/>
</dbReference>
<dbReference type="InterPro" id="IPR036462">
    <property type="entry name" value="Fumarylacetoacetase_N_sf"/>
</dbReference>
<evidence type="ECO:0000256" key="9">
    <source>
        <dbReference type="ARBA" id="ARBA00022801"/>
    </source>
</evidence>
<name>A0A151WYB9_9HYME</name>
<dbReference type="SUPFAM" id="SSF56529">
    <property type="entry name" value="FAH"/>
    <property type="match status" value="1"/>
</dbReference>
<evidence type="ECO:0000256" key="7">
    <source>
        <dbReference type="ARBA" id="ARBA00014741"/>
    </source>
</evidence>
<dbReference type="InterPro" id="IPR010695">
    <property type="entry name" value="FAIM1"/>
</dbReference>
<evidence type="ECO:0000256" key="2">
    <source>
        <dbReference type="ARBA" id="ARBA00001913"/>
    </source>
</evidence>
<keyword evidence="13" id="KW-0585">Phenylalanine catabolism</keyword>
<dbReference type="Pfam" id="PF01557">
    <property type="entry name" value="FAA_hydrolase"/>
    <property type="match status" value="1"/>
</dbReference>
<evidence type="ECO:0000256" key="18">
    <source>
        <dbReference type="PIRSR" id="PIRSR605959-3"/>
    </source>
</evidence>
<feature type="binding site" evidence="17">
    <location>
        <position position="241"/>
    </location>
    <ligand>
        <name>substrate</name>
    </ligand>
</feature>
<dbReference type="InterPro" id="IPR038513">
    <property type="entry name" value="FAIM1_dom_sf"/>
</dbReference>
<evidence type="ECO:0000313" key="21">
    <source>
        <dbReference type="EMBL" id="KYQ52900.1"/>
    </source>
</evidence>
<evidence type="ECO:0000256" key="13">
    <source>
        <dbReference type="ARBA" id="ARBA00023232"/>
    </source>
</evidence>
<dbReference type="STRING" id="64791.A0A151WYB9"/>
<evidence type="ECO:0000259" key="20">
    <source>
        <dbReference type="Pfam" id="PF09298"/>
    </source>
</evidence>
<comment type="cofactor">
    <cofactor evidence="3 18">
        <name>Mg(2+)</name>
        <dbReference type="ChEBI" id="CHEBI:18420"/>
    </cofactor>
</comment>
<evidence type="ECO:0000256" key="16">
    <source>
        <dbReference type="PIRSR" id="PIRSR605959-1"/>
    </source>
</evidence>
<dbReference type="Proteomes" id="UP000075809">
    <property type="component" value="Unassembled WGS sequence"/>
</dbReference>
<reference evidence="21 22" key="1">
    <citation type="submission" date="2015-09" db="EMBL/GenBank/DDBJ databases">
        <title>Trachymyrmex zeteki WGS genome.</title>
        <authorList>
            <person name="Nygaard S."/>
            <person name="Hu H."/>
            <person name="Boomsma J."/>
            <person name="Zhang G."/>
        </authorList>
    </citation>
    <scope>NUCLEOTIDE SEQUENCE [LARGE SCALE GENOMIC DNA]</scope>
    <source>
        <strain evidence="21">Tzet28-1</strain>
        <tissue evidence="21">Whole body</tissue>
    </source>
</reference>
<feature type="binding site" evidence="17">
    <location>
        <position position="142"/>
    </location>
    <ligand>
        <name>substrate</name>
    </ligand>
</feature>
<keyword evidence="22" id="KW-1185">Reference proteome</keyword>
<feature type="domain" description="Fumarylacetoacetase-like C-terminal" evidence="19">
    <location>
        <begin position="126"/>
        <end position="392"/>
    </location>
</feature>
<dbReference type="Gene3D" id="3.90.850.10">
    <property type="entry name" value="Fumarylacetoacetase-like, C-terminal domain"/>
    <property type="match status" value="1"/>
</dbReference>
<feature type="binding site" evidence="18">
    <location>
        <position position="234"/>
    </location>
    <ligand>
        <name>Ca(2+)</name>
        <dbReference type="ChEBI" id="CHEBI:29108"/>
    </ligand>
</feature>
<feature type="binding site" evidence="18">
    <location>
        <position position="234"/>
    </location>
    <ligand>
        <name>Mg(2+)</name>
        <dbReference type="ChEBI" id="CHEBI:18420"/>
    </ligand>
</feature>
<dbReference type="NCBIfam" id="TIGR01266">
    <property type="entry name" value="fum_ac_acetase"/>
    <property type="match status" value="1"/>
</dbReference>
<dbReference type="FunFam" id="3.90.850.10:FF:000004">
    <property type="entry name" value="Fumarylacetoacetase"/>
    <property type="match status" value="1"/>
</dbReference>
<dbReference type="InterPro" id="IPR036663">
    <property type="entry name" value="Fumarylacetoacetase_C_sf"/>
</dbReference>
<dbReference type="AlphaFoldDB" id="A0A151WYB9"/>
<evidence type="ECO:0000256" key="1">
    <source>
        <dbReference type="ARBA" id="ARBA00000353"/>
    </source>
</evidence>
<feature type="binding site" evidence="17">
    <location>
        <position position="128"/>
    </location>
    <ligand>
        <name>substrate</name>
    </ligand>
</feature>
<feature type="binding site" evidence="18">
    <location>
        <position position="258"/>
    </location>
    <ligand>
        <name>Mg(2+)</name>
        <dbReference type="ChEBI" id="CHEBI:18420"/>
    </ligand>
</feature>
<feature type="active site" description="Proton acceptor" evidence="16">
    <location>
        <position position="133"/>
    </location>
</feature>
<comment type="catalytic activity">
    <reaction evidence="1">
        <text>4-fumarylacetoacetate + H2O = acetoacetate + fumarate + H(+)</text>
        <dbReference type="Rhea" id="RHEA:10244"/>
        <dbReference type="ChEBI" id="CHEBI:13705"/>
        <dbReference type="ChEBI" id="CHEBI:15377"/>
        <dbReference type="ChEBI" id="CHEBI:15378"/>
        <dbReference type="ChEBI" id="CHEBI:18034"/>
        <dbReference type="ChEBI" id="CHEBI:29806"/>
        <dbReference type="EC" id="3.7.1.2"/>
    </reaction>
</comment>
<dbReference type="Gene3D" id="2.30.30.230">
    <property type="entry name" value="Fumarylacetoacetase, N-terminal domain"/>
    <property type="match status" value="1"/>
</dbReference>
<keyword evidence="9" id="KW-0378">Hydrolase</keyword>
<feature type="binding site" evidence="17">
    <location>
        <position position="245"/>
    </location>
    <ligand>
        <name>substrate</name>
    </ligand>
</feature>
<protein>
    <recommendedName>
        <fullName evidence="7">Fumarylacetoacetase</fullName>
        <ecNumber evidence="6">3.7.1.2</ecNumber>
    </recommendedName>
    <alternativeName>
        <fullName evidence="14">Beta-diketonase</fullName>
    </alternativeName>
    <alternativeName>
        <fullName evidence="15">Fumarylacetoacetate hydrolase</fullName>
    </alternativeName>
</protein>
<comment type="similarity">
    <text evidence="5">Belongs to the FAH family.</text>
</comment>
<evidence type="ECO:0000256" key="5">
    <source>
        <dbReference type="ARBA" id="ARBA00010211"/>
    </source>
</evidence>
<evidence type="ECO:0000256" key="17">
    <source>
        <dbReference type="PIRSR" id="PIRSR605959-2"/>
    </source>
</evidence>
<evidence type="ECO:0000256" key="6">
    <source>
        <dbReference type="ARBA" id="ARBA00012094"/>
    </source>
</evidence>
<proteinExistence type="inferred from homology"/>
<dbReference type="SUPFAM" id="SSF63433">
    <property type="entry name" value="Fumarylacetoacetate hydrolase, FAH, N-terminal domain"/>
    <property type="match status" value="1"/>
</dbReference>
<evidence type="ECO:0000256" key="12">
    <source>
        <dbReference type="ARBA" id="ARBA00022878"/>
    </source>
</evidence>